<dbReference type="RefSeq" id="WP_344862987.1">
    <property type="nucleotide sequence ID" value="NZ_BAAAUT010000040.1"/>
</dbReference>
<dbReference type="EMBL" id="BAAAUT010000040">
    <property type="protein sequence ID" value="GAA3150620.1"/>
    <property type="molecule type" value="Genomic_DNA"/>
</dbReference>
<evidence type="ECO:0008006" key="3">
    <source>
        <dbReference type="Google" id="ProtNLM"/>
    </source>
</evidence>
<organism evidence="1 2">
    <name type="scientific">Planomonospora alba</name>
    <dbReference type="NCBI Taxonomy" id="161354"/>
    <lineage>
        <taxon>Bacteria</taxon>
        <taxon>Bacillati</taxon>
        <taxon>Actinomycetota</taxon>
        <taxon>Actinomycetes</taxon>
        <taxon>Streptosporangiales</taxon>
        <taxon>Streptosporangiaceae</taxon>
        <taxon>Planomonospora</taxon>
    </lineage>
</organism>
<name>A0ABP6NK77_9ACTN</name>
<accession>A0ABP6NK77</accession>
<evidence type="ECO:0000313" key="1">
    <source>
        <dbReference type="EMBL" id="GAA3150620.1"/>
    </source>
</evidence>
<keyword evidence="2" id="KW-1185">Reference proteome</keyword>
<evidence type="ECO:0000313" key="2">
    <source>
        <dbReference type="Proteomes" id="UP001500320"/>
    </source>
</evidence>
<protein>
    <recommendedName>
        <fullName evidence="3">Ferredoxin</fullName>
    </recommendedName>
</protein>
<reference evidence="2" key="1">
    <citation type="journal article" date="2019" name="Int. J. Syst. Evol. Microbiol.">
        <title>The Global Catalogue of Microorganisms (GCM) 10K type strain sequencing project: providing services to taxonomists for standard genome sequencing and annotation.</title>
        <authorList>
            <consortium name="The Broad Institute Genomics Platform"/>
            <consortium name="The Broad Institute Genome Sequencing Center for Infectious Disease"/>
            <person name="Wu L."/>
            <person name="Ma J."/>
        </authorList>
    </citation>
    <scope>NUCLEOTIDE SEQUENCE [LARGE SCALE GENOMIC DNA]</scope>
    <source>
        <strain evidence="2">JCM 9373</strain>
    </source>
</reference>
<proteinExistence type="predicted"/>
<comment type="caution">
    <text evidence="1">The sequence shown here is derived from an EMBL/GenBank/DDBJ whole genome shotgun (WGS) entry which is preliminary data.</text>
</comment>
<dbReference type="Proteomes" id="UP001500320">
    <property type="component" value="Unassembled WGS sequence"/>
</dbReference>
<gene>
    <name evidence="1" type="ORF">GCM10010466_47200</name>
</gene>
<sequence>MTARPDERLLDGEPMRPVRCRACGAAVQARKASWQQTSIQWSAEAMAACLERRAAAAGGGPNGGCFPACEALRASIVQAALDGELPVADDGGDGS</sequence>